<sequence>MKSSGEKRSRKDVECYRCHDKGHFARECLSGEKKSEVVHTAPKFGQSNLPLNEKGPALVAKGRSQ</sequence>
<gene>
    <name evidence="4" type="ORF">DPMN_166742</name>
</gene>
<dbReference type="InterPro" id="IPR036875">
    <property type="entry name" value="Znf_CCHC_sf"/>
</dbReference>
<dbReference type="SUPFAM" id="SSF57756">
    <property type="entry name" value="Retrovirus zinc finger-like domains"/>
    <property type="match status" value="1"/>
</dbReference>
<dbReference type="GO" id="GO:0003676">
    <property type="term" value="F:nucleic acid binding"/>
    <property type="evidence" value="ECO:0007669"/>
    <property type="project" value="InterPro"/>
</dbReference>
<comment type="caution">
    <text evidence="4">The sequence shown here is derived from an EMBL/GenBank/DDBJ whole genome shotgun (WGS) entry which is preliminary data.</text>
</comment>
<reference evidence="4" key="2">
    <citation type="submission" date="2020-11" db="EMBL/GenBank/DDBJ databases">
        <authorList>
            <person name="McCartney M.A."/>
            <person name="Auch B."/>
            <person name="Kono T."/>
            <person name="Mallez S."/>
            <person name="Becker A."/>
            <person name="Gohl D.M."/>
            <person name="Silverstein K.A.T."/>
            <person name="Koren S."/>
            <person name="Bechman K.B."/>
            <person name="Herman A."/>
            <person name="Abrahante J.E."/>
            <person name="Garbe J."/>
        </authorList>
    </citation>
    <scope>NUCLEOTIDE SEQUENCE</scope>
    <source>
        <strain evidence="4">Duluth1</strain>
        <tissue evidence="4">Whole animal</tissue>
    </source>
</reference>
<name>A0A9D4F344_DREPO</name>
<keyword evidence="1" id="KW-0863">Zinc-finger</keyword>
<dbReference type="PROSITE" id="PS50158">
    <property type="entry name" value="ZF_CCHC"/>
    <property type="match status" value="1"/>
</dbReference>
<evidence type="ECO:0000256" key="1">
    <source>
        <dbReference type="PROSITE-ProRule" id="PRU00047"/>
    </source>
</evidence>
<accession>A0A9D4F344</accession>
<protein>
    <recommendedName>
        <fullName evidence="3">CCHC-type domain-containing protein</fullName>
    </recommendedName>
</protein>
<keyword evidence="1" id="KW-0479">Metal-binding</keyword>
<keyword evidence="1" id="KW-0862">Zinc</keyword>
<dbReference type="Proteomes" id="UP000828390">
    <property type="component" value="Unassembled WGS sequence"/>
</dbReference>
<dbReference type="AlphaFoldDB" id="A0A9D4F344"/>
<evidence type="ECO:0000256" key="2">
    <source>
        <dbReference type="SAM" id="MobiDB-lite"/>
    </source>
</evidence>
<feature type="region of interest" description="Disordered" evidence="2">
    <location>
        <begin position="44"/>
        <end position="65"/>
    </location>
</feature>
<dbReference type="SMART" id="SM00343">
    <property type="entry name" value="ZnF_C2HC"/>
    <property type="match status" value="1"/>
</dbReference>
<evidence type="ECO:0000259" key="3">
    <source>
        <dbReference type="PROSITE" id="PS50158"/>
    </source>
</evidence>
<dbReference type="GO" id="GO:0008270">
    <property type="term" value="F:zinc ion binding"/>
    <property type="evidence" value="ECO:0007669"/>
    <property type="project" value="UniProtKB-KW"/>
</dbReference>
<reference evidence="4" key="1">
    <citation type="journal article" date="2019" name="bioRxiv">
        <title>The Genome of the Zebra Mussel, Dreissena polymorpha: A Resource for Invasive Species Research.</title>
        <authorList>
            <person name="McCartney M.A."/>
            <person name="Auch B."/>
            <person name="Kono T."/>
            <person name="Mallez S."/>
            <person name="Zhang Y."/>
            <person name="Obille A."/>
            <person name="Becker A."/>
            <person name="Abrahante J.E."/>
            <person name="Garbe J."/>
            <person name="Badalamenti J.P."/>
            <person name="Herman A."/>
            <person name="Mangelson H."/>
            <person name="Liachko I."/>
            <person name="Sullivan S."/>
            <person name="Sone E.D."/>
            <person name="Koren S."/>
            <person name="Silverstein K.A.T."/>
            <person name="Beckman K.B."/>
            <person name="Gohl D.M."/>
        </authorList>
    </citation>
    <scope>NUCLEOTIDE SEQUENCE</scope>
    <source>
        <strain evidence="4">Duluth1</strain>
        <tissue evidence="4">Whole animal</tissue>
    </source>
</reference>
<evidence type="ECO:0000313" key="5">
    <source>
        <dbReference type="Proteomes" id="UP000828390"/>
    </source>
</evidence>
<organism evidence="4 5">
    <name type="scientific">Dreissena polymorpha</name>
    <name type="common">Zebra mussel</name>
    <name type="synonym">Mytilus polymorpha</name>
    <dbReference type="NCBI Taxonomy" id="45954"/>
    <lineage>
        <taxon>Eukaryota</taxon>
        <taxon>Metazoa</taxon>
        <taxon>Spiralia</taxon>
        <taxon>Lophotrochozoa</taxon>
        <taxon>Mollusca</taxon>
        <taxon>Bivalvia</taxon>
        <taxon>Autobranchia</taxon>
        <taxon>Heteroconchia</taxon>
        <taxon>Euheterodonta</taxon>
        <taxon>Imparidentia</taxon>
        <taxon>Neoheterodontei</taxon>
        <taxon>Myida</taxon>
        <taxon>Dreissenoidea</taxon>
        <taxon>Dreissenidae</taxon>
        <taxon>Dreissena</taxon>
    </lineage>
</organism>
<dbReference type="EMBL" id="JAIWYP010000008">
    <property type="protein sequence ID" value="KAH3788597.1"/>
    <property type="molecule type" value="Genomic_DNA"/>
</dbReference>
<keyword evidence="5" id="KW-1185">Reference proteome</keyword>
<evidence type="ECO:0000313" key="4">
    <source>
        <dbReference type="EMBL" id="KAH3788597.1"/>
    </source>
</evidence>
<proteinExistence type="predicted"/>
<dbReference type="InterPro" id="IPR001878">
    <property type="entry name" value="Znf_CCHC"/>
</dbReference>
<feature type="domain" description="CCHC-type" evidence="3">
    <location>
        <begin position="15"/>
        <end position="28"/>
    </location>
</feature>
<dbReference type="Gene3D" id="4.10.60.10">
    <property type="entry name" value="Zinc finger, CCHC-type"/>
    <property type="match status" value="1"/>
</dbReference>